<dbReference type="GO" id="GO:0008237">
    <property type="term" value="F:metallopeptidase activity"/>
    <property type="evidence" value="ECO:0007669"/>
    <property type="project" value="InterPro"/>
</dbReference>
<dbReference type="InterPro" id="IPR019026">
    <property type="entry name" value="Peptidase_M64_IgA"/>
</dbReference>
<accession>A0A212JQY9</accession>
<dbReference type="AlphaFoldDB" id="A0A212JQY9"/>
<evidence type="ECO:0000259" key="1">
    <source>
        <dbReference type="Pfam" id="PF16217"/>
    </source>
</evidence>
<name>A0A212JQY9_9BACT</name>
<sequence length="425" mass="48212">MKYFLLTLSLFLLALVGYSQNFEEYFENKTLRVDYIFTGDNVSQTVSLEQLNQLPQWAGRRHHLAELGRQGNGQIKMTDHRTGKCIYLESFSSLFQEWLTIPEAATVRRSFENTFLLPYPKDKVDIEVSLREKDGSYKTVLRHTVSPDDILIRKKGLKNTPAYTVIHQGGPVDKCVNVVILAEGYTTSEMEKFRQNAKTACEQILAHSPFNRMQDKFNFIAVETESKDSGVSVPRKGKWNETAFHSHFDTFYSDRYLTTTNVKDIHDPIAGIPYAHIIILANTDVYGGGGIFNAYTLTTTGHADFKPVVVHEFGHSFGGLADEYYCENDTFSDSYPFGVEPWEPNITTLVDFNSKWKSLLVKDTPIPTDIKSADKYPIGVFEGGGYSSKGIYRPAVDCRMKTNTCKDFCPACQKALEQLIKFYTE</sequence>
<feature type="domain" description="Peptidase M64 N-terminal" evidence="1">
    <location>
        <begin position="21"/>
        <end position="140"/>
    </location>
</feature>
<dbReference type="EMBL" id="FLUL01000001">
    <property type="protein sequence ID" value="SBW01748.1"/>
    <property type="molecule type" value="Genomic_DNA"/>
</dbReference>
<proteinExistence type="predicted"/>
<reference evidence="2" key="1">
    <citation type="submission" date="2016-04" db="EMBL/GenBank/DDBJ databases">
        <authorList>
            <person name="Evans L.H."/>
            <person name="Alamgir A."/>
            <person name="Owens N."/>
            <person name="Weber N.D."/>
            <person name="Virtaneva K."/>
            <person name="Barbian K."/>
            <person name="Babar A."/>
            <person name="Rosenke K."/>
        </authorList>
    </citation>
    <scope>NUCLEOTIDE SEQUENCE</scope>
    <source>
        <strain evidence="2">86-2</strain>
    </source>
</reference>
<protein>
    <recommendedName>
        <fullName evidence="1">Peptidase M64 N-terminal domain-containing protein</fullName>
    </recommendedName>
</protein>
<organism evidence="2">
    <name type="scientific">uncultured Dysgonomonas sp</name>
    <dbReference type="NCBI Taxonomy" id="206096"/>
    <lineage>
        <taxon>Bacteria</taxon>
        <taxon>Pseudomonadati</taxon>
        <taxon>Bacteroidota</taxon>
        <taxon>Bacteroidia</taxon>
        <taxon>Bacteroidales</taxon>
        <taxon>Dysgonomonadaceae</taxon>
        <taxon>Dysgonomonas</taxon>
        <taxon>environmental samples</taxon>
    </lineage>
</organism>
<dbReference type="Gene3D" id="3.40.390.10">
    <property type="entry name" value="Collagenase (Catalytic Domain)"/>
    <property type="match status" value="1"/>
</dbReference>
<dbReference type="Pfam" id="PF16217">
    <property type="entry name" value="M64_N"/>
    <property type="match status" value="1"/>
</dbReference>
<dbReference type="InterPro" id="IPR024079">
    <property type="entry name" value="MetalloPept_cat_dom_sf"/>
</dbReference>
<dbReference type="RefSeq" id="WP_296949676.1">
    <property type="nucleotide sequence ID" value="NZ_LT599021.1"/>
</dbReference>
<evidence type="ECO:0000313" key="2">
    <source>
        <dbReference type="EMBL" id="SBW01748.1"/>
    </source>
</evidence>
<gene>
    <name evidence="2" type="ORF">KL86DYS2_12109</name>
</gene>
<dbReference type="Pfam" id="PF09471">
    <property type="entry name" value="Peptidase_M64"/>
    <property type="match status" value="2"/>
</dbReference>
<dbReference type="InterPro" id="IPR032625">
    <property type="entry name" value="M64_N"/>
</dbReference>
<dbReference type="InterPro" id="IPR038171">
    <property type="entry name" value="M64_N_sf"/>
</dbReference>
<dbReference type="Gene3D" id="2.60.40.3250">
    <property type="entry name" value="Peptidase M64, N-terminal domain"/>
    <property type="match status" value="1"/>
</dbReference>